<dbReference type="Pfam" id="PF03372">
    <property type="entry name" value="Exo_endo_phos"/>
    <property type="match status" value="1"/>
</dbReference>
<reference evidence="2" key="1">
    <citation type="submission" date="2025-08" db="UniProtKB">
        <authorList>
            <consortium name="Ensembl"/>
        </authorList>
    </citation>
    <scope>IDENTIFICATION</scope>
</reference>
<dbReference type="SUPFAM" id="SSF56219">
    <property type="entry name" value="DNase I-like"/>
    <property type="match status" value="1"/>
</dbReference>
<proteinExistence type="predicted"/>
<dbReference type="InterPro" id="IPR005135">
    <property type="entry name" value="Endo/exonuclease/phosphatase"/>
</dbReference>
<feature type="domain" description="Reverse transcriptase" evidence="1">
    <location>
        <begin position="501"/>
        <end position="772"/>
    </location>
</feature>
<keyword evidence="3" id="KW-1185">Reference proteome</keyword>
<dbReference type="AlphaFoldDB" id="A0A9J8DJB6"/>
<dbReference type="PROSITE" id="PS50878">
    <property type="entry name" value="RT_POL"/>
    <property type="match status" value="1"/>
</dbReference>
<sequence>MGSRQTMNNIRFISWNVKGANQPTKMNKIISHLQDLKGDIVFMQETHLPTGQIMRLKRSRFSEVYHSKFSARARGAAILIQNNIPFEADDVITDLNGRFVIVSGTLCRTKVVLASIYAPNWDDEQFVSKIFTSIPNIETHHIIIGGDFNFVQDADLDRSSLRPHSLTKSAKLLASFAEELGMSDPWRLKFPGKKSFSFFSHVHRTYSRIDFFLIDNRLLSNVLSCDYHSIVISDHAPTSLDINFPNHNRFFKPWRFNSNLLADDSLVESLRSSIELFLEINDKPDIARGTLWESLKAYLRGQIISYTAHLRKTARSRQSELAQKILEIDDSYANNPDPSLYKKRLQYQTEFNLLTSNDAEMQLLKSRQRIFESGDKAGKLLAQQARAAAASRFIPSIISSSGATTTDPKLINETFSKFYSELYASDNPNTSSTSGLSSIEFPKVDQGLAENLAMPISTAEIMEAITTLQSGKSPGPDGFTVEFYKKFAPLLSTVLSDMYNEALSLGRLPPTLNNATITLLLKKDKDPLLCSSFRPISLLNVDYKILAKILALRLQKVLPGIISADQTGFMLGRHSFHNTRRLLNILNMPSSSTPEILVSLDAEKAFDWVEWRFLFEMMDRFGLGSGFISWVKLLYSSPVASVQTNNVFSPSFRLHRGTRQGCPLSPLLFAIAIEPLAIWLRSEEKFEGITCQGTVHKLSLYADDLLLYVSNPSSSLPVILEILKQFGQLSGYKLNFGKSEAFAINNLVGKLPNHVAPFRWVDQGFKYLGIFITGSLASTFNSNFNPLLKKVEEDFSRWSTLPLSLAGRVNLIKMTILPKFLYLFQHIPVLISKKFFAKVDKLVSHFLWGNKPVRMRKNILQLPKRSGGLALPNFLHYYWAANIQKLLYWTVEPAAIQPAWVQVELSSSKTSLQSWLYSQLPMSTTDISANPVVTQSLKIWMQFRKHFGLKHPSILAPVTQNHSFKPSIMDSAFQLWSDRGITAIKVLYDNGIFMPFAVLSAKFQLPASHLFRFFQVRHFVQRNYPDFPNLPPETLVDTLLKVNPNQRGAISHIFKALDSTLSNFPQKTRDLWEQDLGHIEEDQWDQILELVHNSSICARHGLIQCKLIHRTYYTNHRLSKFYPNVIDVCNRCNQSPADFIHMFWSCSKLTDFWLKIFNTLHTAYHCISNPNPLSALFGISHGSTLTAEAQHSLAFCTLLARRLILLNWKQALPPSYDRWIKEVLHNLKLERLRFSLRGSLRRFDKTWNPLLSIIDSLNIIPVE</sequence>
<dbReference type="GeneTree" id="ENSGT00940000164735"/>
<dbReference type="Proteomes" id="UP001108240">
    <property type="component" value="Unplaced"/>
</dbReference>
<reference evidence="2" key="2">
    <citation type="submission" date="2025-09" db="UniProtKB">
        <authorList>
            <consortium name="Ensembl"/>
        </authorList>
    </citation>
    <scope>IDENTIFICATION</scope>
</reference>
<protein>
    <recommendedName>
        <fullName evidence="1">Reverse transcriptase domain-containing protein</fullName>
    </recommendedName>
</protein>
<organism evidence="2 3">
    <name type="scientific">Cyprinus carpio carpio</name>
    <dbReference type="NCBI Taxonomy" id="630221"/>
    <lineage>
        <taxon>Eukaryota</taxon>
        <taxon>Metazoa</taxon>
        <taxon>Chordata</taxon>
        <taxon>Craniata</taxon>
        <taxon>Vertebrata</taxon>
        <taxon>Euteleostomi</taxon>
        <taxon>Actinopterygii</taxon>
        <taxon>Neopterygii</taxon>
        <taxon>Teleostei</taxon>
        <taxon>Ostariophysi</taxon>
        <taxon>Cypriniformes</taxon>
        <taxon>Cyprinidae</taxon>
        <taxon>Cyprininae</taxon>
        <taxon>Cyprinus</taxon>
    </lineage>
</organism>
<name>A0A9J8DJB6_CYPCA</name>
<dbReference type="InterPro" id="IPR036691">
    <property type="entry name" value="Endo/exonu/phosph_ase_sf"/>
</dbReference>
<dbReference type="GO" id="GO:0003824">
    <property type="term" value="F:catalytic activity"/>
    <property type="evidence" value="ECO:0007669"/>
    <property type="project" value="InterPro"/>
</dbReference>
<dbReference type="InterPro" id="IPR043502">
    <property type="entry name" value="DNA/RNA_pol_sf"/>
</dbReference>
<dbReference type="PANTHER" id="PTHR31635:SF196">
    <property type="entry name" value="REVERSE TRANSCRIPTASE DOMAIN-CONTAINING PROTEIN-RELATED"/>
    <property type="match status" value="1"/>
</dbReference>
<dbReference type="SUPFAM" id="SSF56672">
    <property type="entry name" value="DNA/RNA polymerases"/>
    <property type="match status" value="1"/>
</dbReference>
<dbReference type="OMA" id="WETSKAY"/>
<dbReference type="CDD" id="cd09076">
    <property type="entry name" value="L1-EN"/>
    <property type="match status" value="1"/>
</dbReference>
<dbReference type="CDD" id="cd01650">
    <property type="entry name" value="RT_nLTR_like"/>
    <property type="match status" value="1"/>
</dbReference>
<dbReference type="Pfam" id="PF00078">
    <property type="entry name" value="RVT_1"/>
    <property type="match status" value="1"/>
</dbReference>
<accession>A0A9J8DJB6</accession>
<evidence type="ECO:0000313" key="3">
    <source>
        <dbReference type="Proteomes" id="UP001108240"/>
    </source>
</evidence>
<dbReference type="InterPro" id="IPR000477">
    <property type="entry name" value="RT_dom"/>
</dbReference>
<dbReference type="Gene3D" id="3.60.10.10">
    <property type="entry name" value="Endonuclease/exonuclease/phosphatase"/>
    <property type="match status" value="1"/>
</dbReference>
<dbReference type="PANTHER" id="PTHR31635">
    <property type="entry name" value="REVERSE TRANSCRIPTASE DOMAIN-CONTAINING PROTEIN-RELATED"/>
    <property type="match status" value="1"/>
</dbReference>
<dbReference type="Ensembl" id="ENSCCRT00000126163.1">
    <property type="protein sequence ID" value="ENSCCRP00000179026.1"/>
    <property type="gene ID" value="ENSCCRG00000082390.1"/>
</dbReference>
<evidence type="ECO:0000313" key="2">
    <source>
        <dbReference type="Ensembl" id="ENSCCRP00000179026.1"/>
    </source>
</evidence>
<evidence type="ECO:0000259" key="1">
    <source>
        <dbReference type="PROSITE" id="PS50878"/>
    </source>
</evidence>